<evidence type="ECO:0000313" key="2">
    <source>
        <dbReference type="EMBL" id="RTE78952.1"/>
    </source>
</evidence>
<protein>
    <recommendedName>
        <fullName evidence="1">Heterokaryon incompatibility domain-containing protein</fullName>
    </recommendedName>
</protein>
<evidence type="ECO:0000313" key="3">
    <source>
        <dbReference type="Proteomes" id="UP000287124"/>
    </source>
</evidence>
<dbReference type="AlphaFoldDB" id="A0A430LTB2"/>
<evidence type="ECO:0000259" key="1">
    <source>
        <dbReference type="Pfam" id="PF06985"/>
    </source>
</evidence>
<dbReference type="EMBL" id="MIKF01000084">
    <property type="protein sequence ID" value="RTE78952.1"/>
    <property type="molecule type" value="Genomic_DNA"/>
</dbReference>
<dbReference type="PANTHER" id="PTHR33112">
    <property type="entry name" value="DOMAIN PROTEIN, PUTATIVE-RELATED"/>
    <property type="match status" value="1"/>
</dbReference>
<dbReference type="Proteomes" id="UP000287124">
    <property type="component" value="Unassembled WGS sequence"/>
</dbReference>
<comment type="caution">
    <text evidence="2">The sequence shown here is derived from an EMBL/GenBank/DDBJ whole genome shotgun (WGS) entry which is preliminary data.</text>
</comment>
<dbReference type="InterPro" id="IPR010730">
    <property type="entry name" value="HET"/>
</dbReference>
<dbReference type="Pfam" id="PF06985">
    <property type="entry name" value="HET"/>
    <property type="match status" value="1"/>
</dbReference>
<accession>A0A430LTB2</accession>
<feature type="domain" description="Heterokaryon incompatibility" evidence="1">
    <location>
        <begin position="245"/>
        <end position="399"/>
    </location>
</feature>
<sequence>MSALKQWLAHLVWWRGDAPRRPRGKSRNRVRSKPYFPDLVDLDDENDTFQALEYKPEDTELPVIRTLGELQPNPGSFISLARQCLRCENILSNLEPSSNIVRIVKFTSTMLRDSAITCELCFVILQGISKHNCLGDTAGLTVRVDTNYAHIIVNANGKDIRFQSVPYLPCPWLQLGLGHEVAVPGSMQCLQRVKKWISYCESNHQCRSATTTTNWLPTRVIDVRTDGKGVRLIETAKTNTSPGRYLCLSHCWGVRRTLTTTSDNIDDHCTRLDWSQIPRTYQDTICVARLLGIQYVWIDSLCIIQDDSNDWARESSAMANIYENAYLTIAATSSEDSSGGLFSPQRVKQELICGRRYGADGAPYLVAAVEDLPHPKLTDESRNLAQKWPLLTRAWVFQERLLSPRVVHFASPEMFWECREMSFCECGRLQESVKSHYEKKTTNRDDDPQQLLRKQWLEMVQSYSALNLSYADDKLPALSGVATKMSSRRSKSRYLAGLWSDSLQFDLLWISKDAMVPGKALNARPDGWRAPTWSWASIDAPIKFPLKDHTKVQIHFKVLEAYCKPATDDEMGQVSKGSLTIEAPAVLGEVVASMDQRPELKMRDTTYSLTGGNHFYPDNPADPFGIGLGNNMPSVKEVLCMGLATGSGFHSQTQLGLVLYRRREKDPYERIGMVYQWCEVTRSSDPNLLIYERYQTPKSERCFEPLEGELRKATIL</sequence>
<proteinExistence type="predicted"/>
<dbReference type="PANTHER" id="PTHR33112:SF13">
    <property type="entry name" value="HETEROKARYON INCOMPATIBILITY DOMAIN-CONTAINING PROTEIN"/>
    <property type="match status" value="1"/>
</dbReference>
<gene>
    <name evidence="2" type="ORF">BHE90_006561</name>
</gene>
<reference evidence="2 3" key="1">
    <citation type="submission" date="2017-06" db="EMBL/GenBank/DDBJ databases">
        <title>Comparative genomic analysis of Ambrosia Fusariam Clade fungi.</title>
        <authorList>
            <person name="Stajich J.E."/>
            <person name="Carrillo J."/>
            <person name="Kijimoto T."/>
            <person name="Eskalen A."/>
            <person name="O'Donnell K."/>
            <person name="Kasson M."/>
        </authorList>
    </citation>
    <scope>NUCLEOTIDE SEQUENCE [LARGE SCALE GENOMIC DNA]</scope>
    <source>
        <strain evidence="2 3">UCR1854</strain>
    </source>
</reference>
<keyword evidence="3" id="KW-1185">Reference proteome</keyword>
<name>A0A430LTB2_9HYPO</name>
<organism evidence="2 3">
    <name type="scientific">Fusarium euwallaceae</name>
    <dbReference type="NCBI Taxonomy" id="1147111"/>
    <lineage>
        <taxon>Eukaryota</taxon>
        <taxon>Fungi</taxon>
        <taxon>Dikarya</taxon>
        <taxon>Ascomycota</taxon>
        <taxon>Pezizomycotina</taxon>
        <taxon>Sordariomycetes</taxon>
        <taxon>Hypocreomycetidae</taxon>
        <taxon>Hypocreales</taxon>
        <taxon>Nectriaceae</taxon>
        <taxon>Fusarium</taxon>
        <taxon>Fusarium solani species complex</taxon>
    </lineage>
</organism>